<sequence>MNQPSTTSSRTQRLLAAVERTGNKLPDPAVLFIALLFIVWGLSLLFSLFDYNVIDPRSGEQLVVVNQLAPQAMVKFLSSMVTTFAHFHPIGVVLVAMLGIGVAEHTGFINATLRAMLSVTGRWLLTPIIILVGIVSHTAADAGYVLVIPLGGIIFYAAGRHPLAGIAAAFAGVSGGFSANFIPSAVDPLLQSISQSGAQIMDPAITLNPLNNYFFTAASSLLIVALGWLVTDRFVEPRLASSPVDADLETPDTGMQTLDVRERRALRIALGAMLAGIALLVITALPGGSAWRGPDGSLIGMGAPLMASIVPLIFLLFLIPGVAYGIAAGTVTSSRDVIEGMSKTMQSMAYYLVIMFFIAQFIYAFGQSNLGILLALKGAALLQALSMPAALTISGVVLLTGLLNLFVGSASAKWALLAPIFVPMLMGLGISPDLTQAAYRVGDSTTNIITPLMPYFPLVVVYCQRYIKSVGIGTVTAMMLPYSVTFLLAWTLFLLGYWALGLPLGLQSSYTY</sequence>
<dbReference type="InterPro" id="IPR004697">
    <property type="entry name" value="AbgT"/>
</dbReference>
<feature type="transmembrane region" description="Helical" evidence="1">
    <location>
        <begin position="115"/>
        <end position="136"/>
    </location>
</feature>
<dbReference type="GO" id="GO:0015558">
    <property type="term" value="F:secondary active p-aminobenzoyl-glutamate transmembrane transporter activity"/>
    <property type="evidence" value="ECO:0007669"/>
    <property type="project" value="InterPro"/>
</dbReference>
<feature type="transmembrane region" description="Helical" evidence="1">
    <location>
        <begin position="83"/>
        <end position="103"/>
    </location>
</feature>
<feature type="transmembrane region" description="Helical" evidence="1">
    <location>
        <begin position="414"/>
        <end position="432"/>
    </location>
</feature>
<keyword evidence="1" id="KW-1133">Transmembrane helix</keyword>
<feature type="transmembrane region" description="Helical" evidence="1">
    <location>
        <begin position="448"/>
        <end position="467"/>
    </location>
</feature>
<feature type="transmembrane region" description="Helical" evidence="1">
    <location>
        <begin position="265"/>
        <end position="285"/>
    </location>
</feature>
<dbReference type="KEGG" id="kim:G3T16_00940"/>
<organism evidence="2 3">
    <name type="scientific">Kineobactrum salinum</name>
    <dbReference type="NCBI Taxonomy" id="2708301"/>
    <lineage>
        <taxon>Bacteria</taxon>
        <taxon>Pseudomonadati</taxon>
        <taxon>Pseudomonadota</taxon>
        <taxon>Gammaproteobacteria</taxon>
        <taxon>Cellvibrionales</taxon>
        <taxon>Halieaceae</taxon>
        <taxon>Kineobactrum</taxon>
    </lineage>
</organism>
<keyword evidence="1" id="KW-0812">Transmembrane</keyword>
<dbReference type="PANTHER" id="PTHR30282:SF1">
    <property type="entry name" value="ABGT FAMILY TRANSPORTER"/>
    <property type="match status" value="1"/>
</dbReference>
<keyword evidence="3" id="KW-1185">Reference proteome</keyword>
<feature type="transmembrane region" description="Helical" evidence="1">
    <location>
        <begin position="305"/>
        <end position="327"/>
    </location>
</feature>
<feature type="transmembrane region" description="Helical" evidence="1">
    <location>
        <begin position="385"/>
        <end position="407"/>
    </location>
</feature>
<dbReference type="Pfam" id="PF03806">
    <property type="entry name" value="ABG_transport"/>
    <property type="match status" value="1"/>
</dbReference>
<keyword evidence="1" id="KW-0472">Membrane</keyword>
<evidence type="ECO:0000313" key="3">
    <source>
        <dbReference type="Proteomes" id="UP000477680"/>
    </source>
</evidence>
<reference evidence="2 3" key="1">
    <citation type="submission" date="2020-02" db="EMBL/GenBank/DDBJ databases">
        <title>Genome sequencing for Kineobactrum sp. M2.</title>
        <authorList>
            <person name="Park S.-J."/>
        </authorList>
    </citation>
    <scope>NUCLEOTIDE SEQUENCE [LARGE SCALE GENOMIC DNA]</scope>
    <source>
        <strain evidence="2 3">M2</strain>
    </source>
</reference>
<dbReference type="Proteomes" id="UP000477680">
    <property type="component" value="Chromosome"/>
</dbReference>
<feature type="transmembrane region" description="Helical" evidence="1">
    <location>
        <begin position="479"/>
        <end position="500"/>
    </location>
</feature>
<proteinExistence type="predicted"/>
<accession>A0A6C0TZQ6</accession>
<feature type="transmembrane region" description="Helical" evidence="1">
    <location>
        <begin position="29"/>
        <end position="49"/>
    </location>
</feature>
<feature type="transmembrane region" description="Helical" evidence="1">
    <location>
        <begin position="213"/>
        <end position="231"/>
    </location>
</feature>
<feature type="transmembrane region" description="Helical" evidence="1">
    <location>
        <begin position="348"/>
        <end position="365"/>
    </location>
</feature>
<evidence type="ECO:0000313" key="2">
    <source>
        <dbReference type="EMBL" id="QIB64187.1"/>
    </source>
</evidence>
<feature type="transmembrane region" description="Helical" evidence="1">
    <location>
        <begin position="142"/>
        <end position="159"/>
    </location>
</feature>
<dbReference type="GO" id="GO:1902604">
    <property type="term" value="P:p-aminobenzoyl-glutamate transmembrane transport"/>
    <property type="evidence" value="ECO:0007669"/>
    <property type="project" value="InterPro"/>
</dbReference>
<evidence type="ECO:0000256" key="1">
    <source>
        <dbReference type="SAM" id="Phobius"/>
    </source>
</evidence>
<dbReference type="PANTHER" id="PTHR30282">
    <property type="entry name" value="P-AMINOBENZOYL GLUTAMATE TRANSPORTER"/>
    <property type="match status" value="1"/>
</dbReference>
<gene>
    <name evidence="2" type="ORF">G3T16_00940</name>
</gene>
<dbReference type="RefSeq" id="WP_163493437.1">
    <property type="nucleotide sequence ID" value="NZ_CP048711.1"/>
</dbReference>
<dbReference type="AlphaFoldDB" id="A0A6C0TZQ6"/>
<feature type="transmembrane region" description="Helical" evidence="1">
    <location>
        <begin position="166"/>
        <end position="186"/>
    </location>
</feature>
<dbReference type="EMBL" id="CP048711">
    <property type="protein sequence ID" value="QIB64187.1"/>
    <property type="molecule type" value="Genomic_DNA"/>
</dbReference>
<protein>
    <submittedName>
        <fullName evidence="2">AbgT family transporter</fullName>
    </submittedName>
</protein>
<name>A0A6C0TZQ6_9GAMM</name>